<dbReference type="SMART" id="SM00389">
    <property type="entry name" value="HOX"/>
    <property type="match status" value="1"/>
</dbReference>
<dbReference type="EMBL" id="HG996471">
    <property type="protein sequence ID" value="CAG1845989.1"/>
    <property type="molecule type" value="Genomic_DNA"/>
</dbReference>
<dbReference type="CDD" id="cd00086">
    <property type="entry name" value="homeodomain"/>
    <property type="match status" value="1"/>
</dbReference>
<reference evidence="15" key="2">
    <citation type="submission" date="2021-05" db="UniProtKB">
        <authorList>
            <consortium name="EnsemblPlants"/>
        </authorList>
    </citation>
    <scope>IDENTIFICATION</scope>
    <source>
        <strain evidence="15">subsp. malaccensis</strain>
    </source>
</reference>
<dbReference type="Pfam" id="PF02183">
    <property type="entry name" value="HALZ"/>
    <property type="match status" value="1"/>
</dbReference>
<keyword evidence="4 8" id="KW-0371">Homeobox</keyword>
<evidence type="ECO:0000256" key="5">
    <source>
        <dbReference type="ARBA" id="ARBA00023163"/>
    </source>
</evidence>
<evidence type="ECO:0000256" key="12">
    <source>
        <dbReference type="SAM" id="MobiDB-lite"/>
    </source>
</evidence>
<dbReference type="KEGG" id="mus:103987450"/>
<evidence type="ECO:0000259" key="13">
    <source>
        <dbReference type="PROSITE" id="PS50071"/>
    </source>
</evidence>
<feature type="coiled-coil region" evidence="11">
    <location>
        <begin position="145"/>
        <end position="172"/>
    </location>
</feature>
<evidence type="ECO:0000256" key="6">
    <source>
        <dbReference type="ARBA" id="ARBA00023242"/>
    </source>
</evidence>
<dbReference type="PRINTS" id="PR00031">
    <property type="entry name" value="HTHREPRESSR"/>
</dbReference>
<dbReference type="Gramene" id="Ma06_t11790.2">
    <property type="protein sequence ID" value="Ma06_p11790.2"/>
    <property type="gene ID" value="Ma06_g11790"/>
</dbReference>
<dbReference type="SUPFAM" id="SSF46689">
    <property type="entry name" value="Homeodomain-like"/>
    <property type="match status" value="1"/>
</dbReference>
<feature type="region of interest" description="Disordered" evidence="12">
    <location>
        <begin position="174"/>
        <end position="201"/>
    </location>
</feature>
<sequence length="266" mass="30208">MDAGEKEVKREDNNELMNKGSRHQKPMKRISSSDSFKVEGNDKSEERVRHSLLLEGTEEMEWDDELCSNGSSSLGQKKRRLSVDQVKALEKDFEVMNKLDPERKVRLAHELGLRPRQIAVWFQNRRARWKTKQLERDYGALKARHDALKLDVDALRGDKEALMDEMRALKAKLADPATPKVEEDGRALGFRDGTSDTDSSAALNEEASPYSGALLDQHHSVLETKSHCSSIFMEEDGFLRGEELCGALFSEEQAPTLPWCCTEGWE</sequence>
<evidence type="ECO:0000256" key="11">
    <source>
        <dbReference type="SAM" id="Coils"/>
    </source>
</evidence>
<dbReference type="InParanoid" id="A0A804JF94"/>
<dbReference type="Pfam" id="PF00046">
    <property type="entry name" value="Homeodomain"/>
    <property type="match status" value="1"/>
</dbReference>
<dbReference type="InterPro" id="IPR017970">
    <property type="entry name" value="Homeobox_CS"/>
</dbReference>
<dbReference type="Gene3D" id="1.10.10.60">
    <property type="entry name" value="Homeodomain-like"/>
    <property type="match status" value="1"/>
</dbReference>
<proteinExistence type="inferred from homology"/>
<dbReference type="InterPro" id="IPR009057">
    <property type="entry name" value="Homeodomain-like_sf"/>
</dbReference>
<dbReference type="FunCoup" id="A0A804JF94">
    <property type="interactions" value="59"/>
</dbReference>
<keyword evidence="11" id="KW-0175">Coiled coil</keyword>
<accession>A0A804JF94</accession>
<keyword evidence="6 8" id="KW-0539">Nucleus</keyword>
<organism evidence="15 16">
    <name type="scientific">Musa acuminata subsp. malaccensis</name>
    <name type="common">Wild banana</name>
    <name type="synonym">Musa malaccensis</name>
    <dbReference type="NCBI Taxonomy" id="214687"/>
    <lineage>
        <taxon>Eukaryota</taxon>
        <taxon>Viridiplantae</taxon>
        <taxon>Streptophyta</taxon>
        <taxon>Embryophyta</taxon>
        <taxon>Tracheophyta</taxon>
        <taxon>Spermatophyta</taxon>
        <taxon>Magnoliopsida</taxon>
        <taxon>Liliopsida</taxon>
        <taxon>Zingiberales</taxon>
        <taxon>Musaceae</taxon>
        <taxon>Musa</taxon>
    </lineage>
</organism>
<feature type="DNA-binding region" description="Homeobox" evidence="8">
    <location>
        <begin position="74"/>
        <end position="133"/>
    </location>
</feature>
<evidence type="ECO:0000256" key="2">
    <source>
        <dbReference type="ARBA" id="ARBA00023015"/>
    </source>
</evidence>
<keyword evidence="3 8" id="KW-0238">DNA-binding</keyword>
<name>A0A804JF94_MUSAM</name>
<dbReference type="Gramene" id="Ma06_t11790.1">
    <property type="protein sequence ID" value="Ma06_p11790.1"/>
    <property type="gene ID" value="Ma06_g11790"/>
</dbReference>
<protein>
    <recommendedName>
        <fullName evidence="10">Homeobox-leucine zipper protein</fullName>
    </recommendedName>
    <alternativeName>
        <fullName evidence="10">HD-ZIP protein</fullName>
    </alternativeName>
    <alternativeName>
        <fullName evidence="10">Homeodomain transcription factor</fullName>
    </alternativeName>
</protein>
<dbReference type="InterPro" id="IPR003106">
    <property type="entry name" value="Leu_zip_homeo"/>
</dbReference>
<keyword evidence="16" id="KW-1185">Reference proteome</keyword>
<gene>
    <name evidence="14" type="ORF">GSMUA_157840.1</name>
</gene>
<dbReference type="GO" id="GO:0000981">
    <property type="term" value="F:DNA-binding transcription factor activity, RNA polymerase II-specific"/>
    <property type="evidence" value="ECO:0007669"/>
    <property type="project" value="UniProtKB-UniRule"/>
</dbReference>
<evidence type="ECO:0000313" key="16">
    <source>
        <dbReference type="Proteomes" id="UP000012960"/>
    </source>
</evidence>
<dbReference type="EnsemblPlants" id="Ma06_t11790.2">
    <property type="protein sequence ID" value="Ma06_p11790.2"/>
    <property type="gene ID" value="Ma06_g11790"/>
</dbReference>
<dbReference type="GO" id="GO:0000976">
    <property type="term" value="F:transcription cis-regulatory region binding"/>
    <property type="evidence" value="ECO:0007669"/>
    <property type="project" value="UniProtKB-ARBA"/>
</dbReference>
<dbReference type="FunFam" id="1.10.10.60:FF:000144">
    <property type="entry name" value="homeobox-leucine zipper protein ATHB-6-like"/>
    <property type="match status" value="1"/>
</dbReference>
<dbReference type="Proteomes" id="UP000012960">
    <property type="component" value="Unplaced"/>
</dbReference>
<comment type="similarity">
    <text evidence="7 10">Belongs to the HD-ZIP homeobox family. Class I subfamily.</text>
</comment>
<feature type="region of interest" description="Disordered" evidence="12">
    <location>
        <begin position="1"/>
        <end position="44"/>
    </location>
</feature>
<dbReference type="GO" id="GO:0005634">
    <property type="term" value="C:nucleus"/>
    <property type="evidence" value="ECO:0000318"/>
    <property type="project" value="GO_Central"/>
</dbReference>
<dbReference type="AlphaFoldDB" id="A0A804JF94"/>
<keyword evidence="5 10" id="KW-0804">Transcription</keyword>
<evidence type="ECO:0000256" key="4">
    <source>
        <dbReference type="ARBA" id="ARBA00023155"/>
    </source>
</evidence>
<dbReference type="GO" id="GO:0043565">
    <property type="term" value="F:sequence-specific DNA binding"/>
    <property type="evidence" value="ECO:0000318"/>
    <property type="project" value="GO_Central"/>
</dbReference>
<feature type="compositionally biased region" description="Basic and acidic residues" evidence="12">
    <location>
        <begin position="1"/>
        <end position="13"/>
    </location>
</feature>
<evidence type="ECO:0000313" key="14">
    <source>
        <dbReference type="EMBL" id="CAG1845989.1"/>
    </source>
</evidence>
<evidence type="ECO:0000256" key="7">
    <source>
        <dbReference type="ARBA" id="ARBA00025748"/>
    </source>
</evidence>
<evidence type="ECO:0000313" key="15">
    <source>
        <dbReference type="EnsemblPlants" id="Ma06_p11790.1"/>
    </source>
</evidence>
<evidence type="ECO:0000256" key="1">
    <source>
        <dbReference type="ARBA" id="ARBA00004123"/>
    </source>
</evidence>
<reference evidence="14" key="1">
    <citation type="submission" date="2021-03" db="EMBL/GenBank/DDBJ databases">
        <authorList>
            <consortium name="Genoscope - CEA"/>
            <person name="William W."/>
        </authorList>
    </citation>
    <scope>NUCLEOTIDE SEQUENCE</scope>
    <source>
        <strain evidence="14">Doubled-haploid Pahang</strain>
    </source>
</reference>
<dbReference type="PANTHER" id="PTHR24326">
    <property type="entry name" value="HOMEOBOX-LEUCINE ZIPPER PROTEIN"/>
    <property type="match status" value="1"/>
</dbReference>
<evidence type="ECO:0000256" key="9">
    <source>
        <dbReference type="RuleBase" id="RU000682"/>
    </source>
</evidence>
<dbReference type="PANTHER" id="PTHR24326:SF547">
    <property type="entry name" value="HOMEOBOX-LEUCINE ZIPPER PROTEIN ATHB-6"/>
    <property type="match status" value="1"/>
</dbReference>
<dbReference type="GO" id="GO:0045893">
    <property type="term" value="P:positive regulation of DNA-templated transcription"/>
    <property type="evidence" value="ECO:0000318"/>
    <property type="project" value="GO_Central"/>
</dbReference>
<dbReference type="OrthoDB" id="6159439at2759"/>
<dbReference type="InterPro" id="IPR001356">
    <property type="entry name" value="HD"/>
</dbReference>
<dbReference type="EnsemblPlants" id="Ma06_t11790.1">
    <property type="protein sequence ID" value="Ma06_p11790.1"/>
    <property type="gene ID" value="Ma06_g11790"/>
</dbReference>
<evidence type="ECO:0000256" key="8">
    <source>
        <dbReference type="PROSITE-ProRule" id="PRU00108"/>
    </source>
</evidence>
<comment type="subcellular location">
    <subcellularLocation>
        <location evidence="1 8 9">Nucleus</location>
    </subcellularLocation>
</comment>
<dbReference type="PROSITE" id="PS50071">
    <property type="entry name" value="HOMEOBOX_2"/>
    <property type="match status" value="1"/>
</dbReference>
<keyword evidence="2 10" id="KW-0805">Transcription regulation</keyword>
<feature type="domain" description="Homeobox" evidence="13">
    <location>
        <begin position="72"/>
        <end position="132"/>
    </location>
</feature>
<comment type="function">
    <text evidence="10">Transcription factor.</text>
</comment>
<dbReference type="PROSITE" id="PS00027">
    <property type="entry name" value="HOMEOBOX_1"/>
    <property type="match status" value="1"/>
</dbReference>
<dbReference type="InterPro" id="IPR000047">
    <property type="entry name" value="HTH_motif"/>
</dbReference>
<evidence type="ECO:0000256" key="3">
    <source>
        <dbReference type="ARBA" id="ARBA00023125"/>
    </source>
</evidence>
<dbReference type="InterPro" id="IPR045224">
    <property type="entry name" value="HDZip_class_I_plant"/>
</dbReference>
<evidence type="ECO:0000256" key="10">
    <source>
        <dbReference type="RuleBase" id="RU369038"/>
    </source>
</evidence>